<proteinExistence type="predicted"/>
<dbReference type="GO" id="GO:0046872">
    <property type="term" value="F:metal ion binding"/>
    <property type="evidence" value="ECO:0007669"/>
    <property type="project" value="UniProtKB-KW"/>
</dbReference>
<keyword evidence="4" id="KW-0479">Metal-binding</keyword>
<dbReference type="AlphaFoldDB" id="E3LVD1"/>
<dbReference type="Gene3D" id="3.30.460.10">
    <property type="entry name" value="Beta Polymerase, domain 2"/>
    <property type="match status" value="1"/>
</dbReference>
<dbReference type="SUPFAM" id="SSF81301">
    <property type="entry name" value="Nucleotidyltransferase"/>
    <property type="match status" value="1"/>
</dbReference>
<dbReference type="FunCoup" id="E3LVD1">
    <property type="interactions" value="5"/>
</dbReference>
<name>E3LVD1_CAERE</name>
<comment type="cofactor">
    <cofactor evidence="2">
        <name>Mg(2+)</name>
        <dbReference type="ChEBI" id="CHEBI:18420"/>
    </cofactor>
</comment>
<dbReference type="OrthoDB" id="2274644at2759"/>
<keyword evidence="3" id="KW-0808">Transferase</keyword>
<protein>
    <submittedName>
        <fullName evidence="8">Uncharacterized protein</fullName>
    </submittedName>
</protein>
<dbReference type="HOGENOM" id="CLU_047881_0_0_1"/>
<dbReference type="Proteomes" id="UP000008281">
    <property type="component" value="Unassembled WGS sequence"/>
</dbReference>
<dbReference type="STRING" id="31234.E3LVD1"/>
<evidence type="ECO:0000256" key="3">
    <source>
        <dbReference type="ARBA" id="ARBA00022679"/>
    </source>
</evidence>
<keyword evidence="9" id="KW-1185">Reference proteome</keyword>
<gene>
    <name evidence="8" type="ORF">CRE_29500</name>
</gene>
<reference evidence="8" key="1">
    <citation type="submission" date="2007-07" db="EMBL/GenBank/DDBJ databases">
        <title>PCAP assembly of the Caenorhabditis remanei genome.</title>
        <authorList>
            <consortium name="The Caenorhabditis remanei Sequencing Consortium"/>
            <person name="Wilson R.K."/>
        </authorList>
    </citation>
    <scope>NUCLEOTIDE SEQUENCE [LARGE SCALE GENOMIC DNA]</scope>
    <source>
        <strain evidence="8">PB4641</strain>
    </source>
</reference>
<evidence type="ECO:0000256" key="2">
    <source>
        <dbReference type="ARBA" id="ARBA00001946"/>
    </source>
</evidence>
<dbReference type="InterPro" id="IPR054708">
    <property type="entry name" value="MTPAP-like_central"/>
</dbReference>
<organism evidence="9">
    <name type="scientific">Caenorhabditis remanei</name>
    <name type="common">Caenorhabditis vulgaris</name>
    <dbReference type="NCBI Taxonomy" id="31234"/>
    <lineage>
        <taxon>Eukaryota</taxon>
        <taxon>Metazoa</taxon>
        <taxon>Ecdysozoa</taxon>
        <taxon>Nematoda</taxon>
        <taxon>Chromadorea</taxon>
        <taxon>Rhabditida</taxon>
        <taxon>Rhabditina</taxon>
        <taxon>Rhabditomorpha</taxon>
        <taxon>Rhabditoidea</taxon>
        <taxon>Rhabditidae</taxon>
        <taxon>Peloderinae</taxon>
        <taxon>Caenorhabditis</taxon>
    </lineage>
</organism>
<feature type="domain" description="Poly(A) RNA polymerase mitochondrial-like central palm" evidence="7">
    <location>
        <begin position="82"/>
        <end position="198"/>
    </location>
</feature>
<keyword evidence="5" id="KW-0460">Magnesium</keyword>
<dbReference type="GO" id="GO:0031123">
    <property type="term" value="P:RNA 3'-end processing"/>
    <property type="evidence" value="ECO:0007669"/>
    <property type="project" value="TreeGrafter"/>
</dbReference>
<dbReference type="InterPro" id="IPR043519">
    <property type="entry name" value="NT_sf"/>
</dbReference>
<sequence>MSPFTYSKVAAKNLLAPLSLTAPVAPEGPARIEFTETKLSIQYKRGVENTCNVIFEKEYIEKRITIEIESFGNTEHQEALKKAERCFRKAMELSYSNSKCWLTGSYAAGVDLHTSDLDFTVKAPSVNGSNQFAKLLEIRNRLRYIHINNVNVFEKVYVQKGMIPVLQMVHAETGVSIDVTIDNDTAKRNTQLLCWYGQLDAKFPLLCKAVKAWASKVGVEGASRGRLNSFSLCMMVLSYLQVGTTPAVLPNLQEMFPELNGEINVESDNYTKRNLREEIQEQGKFKFDENKSSLAALFLGCLRYYADFDFSTKWISVKNGKVLEKQWSEEGEPLNGLPQKCWYIVVEDPFLPTPHNCAGTVQQSDYVERIQMEFREEYHRILETNTIFSLFPCNWSRRLMENGMKRDRQIHEWEKKKEEVNDVAEWGKTICLDWGEPRRKQPEEYWNLEMRRQRRFPILQPWPDRLMAVYSVDAYLI</sequence>
<accession>E3LVD1</accession>
<evidence type="ECO:0000313" key="9">
    <source>
        <dbReference type="Proteomes" id="UP000008281"/>
    </source>
</evidence>
<dbReference type="PANTHER" id="PTHR12271:SF129">
    <property type="entry name" value="PAP-ASSOCIATED DOMAIN-CONTAINING PROTEIN"/>
    <property type="match status" value="1"/>
</dbReference>
<feature type="domain" description="PAP-associated" evidence="6">
    <location>
        <begin position="293"/>
        <end position="353"/>
    </location>
</feature>
<dbReference type="OMA" id="QIHEWEK"/>
<dbReference type="CDD" id="cd05402">
    <property type="entry name" value="NT_PAP_TUTase"/>
    <property type="match status" value="1"/>
</dbReference>
<evidence type="ECO:0000313" key="8">
    <source>
        <dbReference type="EMBL" id="EFP12596.1"/>
    </source>
</evidence>
<dbReference type="PANTHER" id="PTHR12271">
    <property type="entry name" value="POLY A POLYMERASE CID PAP -RELATED"/>
    <property type="match status" value="1"/>
</dbReference>
<dbReference type="RefSeq" id="XP_003112162.2">
    <property type="nucleotide sequence ID" value="XM_003112114.2"/>
</dbReference>
<dbReference type="Pfam" id="PF22600">
    <property type="entry name" value="MTPAP-like_central"/>
    <property type="match status" value="1"/>
</dbReference>
<dbReference type="InterPro" id="IPR002058">
    <property type="entry name" value="PAP_assoc"/>
</dbReference>
<comment type="cofactor">
    <cofactor evidence="1">
        <name>Mn(2+)</name>
        <dbReference type="ChEBI" id="CHEBI:29035"/>
    </cofactor>
</comment>
<evidence type="ECO:0000256" key="4">
    <source>
        <dbReference type="ARBA" id="ARBA00022723"/>
    </source>
</evidence>
<evidence type="ECO:0000259" key="7">
    <source>
        <dbReference type="Pfam" id="PF22600"/>
    </source>
</evidence>
<dbReference type="GO" id="GO:1990817">
    <property type="term" value="F:poly(A) RNA polymerase activity"/>
    <property type="evidence" value="ECO:0007669"/>
    <property type="project" value="TreeGrafter"/>
</dbReference>
<evidence type="ECO:0000256" key="5">
    <source>
        <dbReference type="ARBA" id="ARBA00022842"/>
    </source>
</evidence>
<dbReference type="SUPFAM" id="SSF81631">
    <property type="entry name" value="PAP/OAS1 substrate-binding domain"/>
    <property type="match status" value="1"/>
</dbReference>
<dbReference type="KEGG" id="crq:GCK72_002610"/>
<dbReference type="Pfam" id="PF03828">
    <property type="entry name" value="PAP_assoc"/>
    <property type="match status" value="1"/>
</dbReference>
<dbReference type="Gene3D" id="1.10.1410.10">
    <property type="match status" value="1"/>
</dbReference>
<dbReference type="eggNOG" id="KOG2277">
    <property type="taxonomic scope" value="Eukaryota"/>
</dbReference>
<dbReference type="CTD" id="9810131"/>
<evidence type="ECO:0000259" key="6">
    <source>
        <dbReference type="Pfam" id="PF03828"/>
    </source>
</evidence>
<evidence type="ECO:0000256" key="1">
    <source>
        <dbReference type="ARBA" id="ARBA00001936"/>
    </source>
</evidence>
<dbReference type="GeneID" id="9810131"/>
<dbReference type="EMBL" id="DS268416">
    <property type="protein sequence ID" value="EFP12596.1"/>
    <property type="molecule type" value="Genomic_DNA"/>
</dbReference>
<dbReference type="InParanoid" id="E3LVD1"/>